<evidence type="ECO:0000256" key="3">
    <source>
        <dbReference type="NCBIfam" id="TIGR03162"/>
    </source>
</evidence>
<dbReference type="SUPFAM" id="SSF53254">
    <property type="entry name" value="Phosphoglycerate mutase-like"/>
    <property type="match status" value="1"/>
</dbReference>
<dbReference type="Pfam" id="PF00300">
    <property type="entry name" value="His_Phos_1"/>
    <property type="match status" value="1"/>
</dbReference>
<keyword evidence="2" id="KW-0413">Isomerase</keyword>
<organism evidence="6 7">
    <name type="scientific">Halonatronomonas betaini</name>
    <dbReference type="NCBI Taxonomy" id="2778430"/>
    <lineage>
        <taxon>Bacteria</taxon>
        <taxon>Bacillati</taxon>
        <taxon>Bacillota</taxon>
        <taxon>Clostridia</taxon>
        <taxon>Halanaerobiales</taxon>
        <taxon>Halarsenatibacteraceae</taxon>
        <taxon>Halonatronomonas</taxon>
    </lineage>
</organism>
<evidence type="ECO:0000256" key="5">
    <source>
        <dbReference type="PIRSR" id="PIRSR613078-2"/>
    </source>
</evidence>
<feature type="binding site" evidence="5">
    <location>
        <position position="61"/>
    </location>
    <ligand>
        <name>substrate</name>
    </ligand>
</feature>
<evidence type="ECO:0000256" key="4">
    <source>
        <dbReference type="PIRSR" id="PIRSR613078-1"/>
    </source>
</evidence>
<keyword evidence="1" id="KW-0324">Glycolysis</keyword>
<dbReference type="InterPro" id="IPR013078">
    <property type="entry name" value="His_Pase_superF_clade-1"/>
</dbReference>
<name>A0A931AWN7_9FIRM</name>
<dbReference type="GO" id="GO:0005737">
    <property type="term" value="C:cytoplasm"/>
    <property type="evidence" value="ECO:0007669"/>
    <property type="project" value="TreeGrafter"/>
</dbReference>
<gene>
    <name evidence="6" type="primary">cobC</name>
    <name evidence="6" type="ORF">I0Q91_10240</name>
</gene>
<dbReference type="PANTHER" id="PTHR48100">
    <property type="entry name" value="BROAD-SPECIFICITY PHOSPHATASE YOR283W-RELATED"/>
    <property type="match status" value="1"/>
</dbReference>
<dbReference type="InterPro" id="IPR050275">
    <property type="entry name" value="PGM_Phosphatase"/>
</dbReference>
<dbReference type="GO" id="GO:0043755">
    <property type="term" value="F:alpha-ribazole phosphatase activity"/>
    <property type="evidence" value="ECO:0007669"/>
    <property type="project" value="UniProtKB-UniRule"/>
</dbReference>
<dbReference type="PIRSF" id="PIRSF000709">
    <property type="entry name" value="6PFK_2-Ptase"/>
    <property type="match status" value="1"/>
</dbReference>
<protein>
    <recommendedName>
        <fullName evidence="3">Alpha-ribazole phosphatase</fullName>
        <ecNumber evidence="3">3.1.3.73</ecNumber>
    </recommendedName>
</protein>
<feature type="active site" description="Tele-phosphohistidine intermediate" evidence="4">
    <location>
        <position position="12"/>
    </location>
</feature>
<accession>A0A931AWN7</accession>
<dbReference type="InterPro" id="IPR017578">
    <property type="entry name" value="Ribazole_CobC"/>
</dbReference>
<comment type="caution">
    <text evidence="6">The sequence shown here is derived from an EMBL/GenBank/DDBJ whole genome shotgun (WGS) entry which is preliminary data.</text>
</comment>
<dbReference type="SMART" id="SM00855">
    <property type="entry name" value="PGAM"/>
    <property type="match status" value="1"/>
</dbReference>
<reference evidence="6" key="1">
    <citation type="submission" date="2020-11" db="EMBL/GenBank/DDBJ databases">
        <title>Halonatronomonas betainensis gen. nov., sp. nov. a novel haloalkaliphilic representative of the family Halanaerobiacae capable of betaine degradation.</title>
        <authorList>
            <person name="Boltyanskaya Y."/>
            <person name="Kevbrin V."/>
            <person name="Detkova E."/>
            <person name="Grouzdev D.S."/>
            <person name="Koziaeva V."/>
            <person name="Zhilina T."/>
        </authorList>
    </citation>
    <scope>NUCLEOTIDE SEQUENCE</scope>
    <source>
        <strain evidence="6">Z-7014</strain>
    </source>
</reference>
<sequence>MADKKEIILIRHGETEWNKVRKYQGHMDIELNDWGRQQAGEAAKELANLDIDYFASSDLKRARETAEIIASFHNNNIKEFKELREMNFGEWEGKGFKEIKNDYPEDFQKWIEDPIKFSPPAGETLKEFQDRVLEGFNTILENGFDRNAIVTHGGVIMVFLATILEMPLINYRKFEVANTGITRVNLYDNSYVLKEFNSQSHMK</sequence>
<dbReference type="GO" id="GO:0009236">
    <property type="term" value="P:cobalamin biosynthetic process"/>
    <property type="evidence" value="ECO:0007669"/>
    <property type="project" value="UniProtKB-UniRule"/>
</dbReference>
<dbReference type="PANTHER" id="PTHR48100:SF1">
    <property type="entry name" value="HISTIDINE PHOSPHATASE FAMILY PROTEIN-RELATED"/>
    <property type="match status" value="1"/>
</dbReference>
<dbReference type="InterPro" id="IPR001345">
    <property type="entry name" value="PG/BPGM_mutase_AS"/>
</dbReference>
<dbReference type="InterPro" id="IPR029033">
    <property type="entry name" value="His_PPase_superfam"/>
</dbReference>
<feature type="active site" description="Proton donor/acceptor" evidence="4">
    <location>
        <position position="85"/>
    </location>
</feature>
<dbReference type="Gene3D" id="3.40.50.1240">
    <property type="entry name" value="Phosphoglycerate mutase-like"/>
    <property type="match status" value="1"/>
</dbReference>
<dbReference type="EMBL" id="JADPIE010000005">
    <property type="protein sequence ID" value="MBF8437461.1"/>
    <property type="molecule type" value="Genomic_DNA"/>
</dbReference>
<dbReference type="AlphaFoldDB" id="A0A931AWN7"/>
<dbReference type="Proteomes" id="UP000621436">
    <property type="component" value="Unassembled WGS sequence"/>
</dbReference>
<evidence type="ECO:0000256" key="2">
    <source>
        <dbReference type="ARBA" id="ARBA00023235"/>
    </source>
</evidence>
<proteinExistence type="predicted"/>
<evidence type="ECO:0000313" key="7">
    <source>
        <dbReference type="Proteomes" id="UP000621436"/>
    </source>
</evidence>
<dbReference type="CDD" id="cd07067">
    <property type="entry name" value="HP_PGM_like"/>
    <property type="match status" value="1"/>
</dbReference>
<dbReference type="RefSeq" id="WP_270454441.1">
    <property type="nucleotide sequence ID" value="NZ_JADPIE010000005.1"/>
</dbReference>
<dbReference type="NCBIfam" id="TIGR03162">
    <property type="entry name" value="ribazole_cobC"/>
    <property type="match status" value="1"/>
</dbReference>
<evidence type="ECO:0000313" key="6">
    <source>
        <dbReference type="EMBL" id="MBF8437461.1"/>
    </source>
</evidence>
<feature type="binding site" evidence="5">
    <location>
        <begin position="11"/>
        <end position="18"/>
    </location>
    <ligand>
        <name>substrate</name>
    </ligand>
</feature>
<dbReference type="PROSITE" id="PS00175">
    <property type="entry name" value="PG_MUTASE"/>
    <property type="match status" value="1"/>
</dbReference>
<keyword evidence="7" id="KW-1185">Reference proteome</keyword>
<evidence type="ECO:0000256" key="1">
    <source>
        <dbReference type="ARBA" id="ARBA00023152"/>
    </source>
</evidence>
<dbReference type="EC" id="3.1.3.73" evidence="3"/>